<dbReference type="InterPro" id="IPR041708">
    <property type="entry name" value="PUS1/PUS2-like"/>
</dbReference>
<dbReference type="GO" id="GO:0031119">
    <property type="term" value="P:tRNA pseudouridine synthesis"/>
    <property type="evidence" value="ECO:0007669"/>
    <property type="project" value="InterPro"/>
</dbReference>
<evidence type="ECO:0000256" key="7">
    <source>
        <dbReference type="ARBA" id="ARBA00023242"/>
    </source>
</evidence>
<feature type="domain" description="Pseudouridine synthase I TruA alpha/beta" evidence="11">
    <location>
        <begin position="165"/>
        <end position="269"/>
    </location>
</feature>
<gene>
    <name evidence="12" type="ORF">BSTOLATCC_MIC56936</name>
</gene>
<evidence type="ECO:0000259" key="11">
    <source>
        <dbReference type="Pfam" id="PF01416"/>
    </source>
</evidence>
<protein>
    <recommendedName>
        <fullName evidence="11">Pseudouridine synthase I TruA alpha/beta domain-containing protein</fullName>
    </recommendedName>
</protein>
<dbReference type="InterPro" id="IPR020103">
    <property type="entry name" value="PsdUridine_synth_cat_dom_sf"/>
</dbReference>
<dbReference type="GO" id="GO:0005634">
    <property type="term" value="C:nucleus"/>
    <property type="evidence" value="ECO:0007669"/>
    <property type="project" value="UniProtKB-SubCell"/>
</dbReference>
<evidence type="ECO:0000256" key="1">
    <source>
        <dbReference type="ARBA" id="ARBA00001166"/>
    </source>
</evidence>
<dbReference type="AlphaFoldDB" id="A0AAU9K286"/>
<comment type="similarity">
    <text evidence="3">Belongs to the tRNA pseudouridine synthase TruA family.</text>
</comment>
<dbReference type="InterPro" id="IPR020097">
    <property type="entry name" value="PsdUridine_synth_TruA_a/b_dom"/>
</dbReference>
<keyword evidence="4" id="KW-0507">mRNA processing</keyword>
<dbReference type="Pfam" id="PF01416">
    <property type="entry name" value="PseudoU_synth_1"/>
    <property type="match status" value="1"/>
</dbReference>
<evidence type="ECO:0000256" key="6">
    <source>
        <dbReference type="ARBA" id="ARBA00023235"/>
    </source>
</evidence>
<organism evidence="12 13">
    <name type="scientific">Blepharisma stoltei</name>
    <dbReference type="NCBI Taxonomy" id="1481888"/>
    <lineage>
        <taxon>Eukaryota</taxon>
        <taxon>Sar</taxon>
        <taxon>Alveolata</taxon>
        <taxon>Ciliophora</taxon>
        <taxon>Postciliodesmatophora</taxon>
        <taxon>Heterotrichea</taxon>
        <taxon>Heterotrichida</taxon>
        <taxon>Blepharismidae</taxon>
        <taxon>Blepharisma</taxon>
    </lineage>
</organism>
<dbReference type="Gene3D" id="3.30.70.580">
    <property type="entry name" value="Pseudouridine synthase I, catalytic domain, N-terminal subdomain"/>
    <property type="match status" value="1"/>
</dbReference>
<dbReference type="GO" id="GO:0009982">
    <property type="term" value="F:pseudouridine synthase activity"/>
    <property type="evidence" value="ECO:0007669"/>
    <property type="project" value="InterPro"/>
</dbReference>
<dbReference type="InterPro" id="IPR020094">
    <property type="entry name" value="TruA/RsuA/RluB/E/F_N"/>
</dbReference>
<dbReference type="InterPro" id="IPR020095">
    <property type="entry name" value="PsdUridine_synth_TruA_C"/>
</dbReference>
<evidence type="ECO:0000313" key="12">
    <source>
        <dbReference type="EMBL" id="CAG9332643.1"/>
    </source>
</evidence>
<comment type="caution">
    <text evidence="12">The sequence shown here is derived from an EMBL/GenBank/DDBJ whole genome shotgun (WGS) entry which is preliminary data.</text>
</comment>
<comment type="catalytic activity">
    <reaction evidence="1">
        <text>a uridine in mRNA = a pseudouridine in mRNA</text>
        <dbReference type="Rhea" id="RHEA:56644"/>
        <dbReference type="Rhea" id="RHEA-COMP:14658"/>
        <dbReference type="Rhea" id="RHEA-COMP:14659"/>
        <dbReference type="ChEBI" id="CHEBI:65314"/>
        <dbReference type="ChEBI" id="CHEBI:65315"/>
    </reaction>
</comment>
<evidence type="ECO:0000256" key="3">
    <source>
        <dbReference type="ARBA" id="ARBA00009375"/>
    </source>
</evidence>
<dbReference type="FunFam" id="3.30.70.580:FF:000002">
    <property type="entry name" value="tRNA pseudouridine synthase"/>
    <property type="match status" value="1"/>
</dbReference>
<feature type="active site" description="Nucleophile" evidence="9">
    <location>
        <position position="78"/>
    </location>
</feature>
<dbReference type="PANTHER" id="PTHR11142">
    <property type="entry name" value="PSEUDOURIDYLATE SYNTHASE"/>
    <property type="match status" value="1"/>
</dbReference>
<evidence type="ECO:0000256" key="9">
    <source>
        <dbReference type="PIRSR" id="PIRSR641708-1"/>
    </source>
</evidence>
<evidence type="ECO:0000313" key="13">
    <source>
        <dbReference type="Proteomes" id="UP001162131"/>
    </source>
</evidence>
<keyword evidence="5" id="KW-0819">tRNA processing</keyword>
<proteinExistence type="inferred from homology"/>
<dbReference type="EMBL" id="CAJZBQ010000055">
    <property type="protein sequence ID" value="CAG9332643.1"/>
    <property type="molecule type" value="Genomic_DNA"/>
</dbReference>
<evidence type="ECO:0000256" key="5">
    <source>
        <dbReference type="ARBA" id="ARBA00022694"/>
    </source>
</evidence>
<comment type="subcellular location">
    <subcellularLocation>
        <location evidence="2">Nucleus</location>
    </subcellularLocation>
</comment>
<keyword evidence="13" id="KW-1185">Reference proteome</keyword>
<sequence length="327" mass="37886">MIRSLNRIIKEEACKRKVALLFAYNGSQFKGSQMQAVEKNLRTVEGVMEQALFQAGCISESNRHDLEKIKWSRVSRTDKGVHAILTIAGVKIMWDNRCDDDMIETINQYLPEDVRIFGIRQVTKSFNAKKYADFRVYEYLFPYHSLFPGERFSTDKINELNGYTRLLEGTHLFHNYSKRLTSDLPESKRYIIKFEAHNDPLHYKGIDFIKFNITGQSFVYHQIRKMLGTSLGILLGKFDKGIIEESFKEPLIELPLAPAEGLALAQQNFSWYNAAQPHKPIKLKEKEEKAIQEFYINSIVNTIYSAENVFTSWCEAEFRTPNSISNI</sequence>
<dbReference type="GO" id="GO:1990481">
    <property type="term" value="P:mRNA pseudouridine synthesis"/>
    <property type="evidence" value="ECO:0007669"/>
    <property type="project" value="TreeGrafter"/>
</dbReference>
<dbReference type="SUPFAM" id="SSF55120">
    <property type="entry name" value="Pseudouridine synthase"/>
    <property type="match status" value="1"/>
</dbReference>
<feature type="binding site" evidence="10">
    <location>
        <position position="137"/>
    </location>
    <ligand>
        <name>substrate</name>
    </ligand>
</feature>
<evidence type="ECO:0000256" key="2">
    <source>
        <dbReference type="ARBA" id="ARBA00004123"/>
    </source>
</evidence>
<dbReference type="GO" id="GO:0006397">
    <property type="term" value="P:mRNA processing"/>
    <property type="evidence" value="ECO:0007669"/>
    <property type="project" value="UniProtKB-KW"/>
</dbReference>
<dbReference type="FunFam" id="3.30.70.660:FF:000002">
    <property type="entry name" value="tRNA pseudouridine synthase"/>
    <property type="match status" value="1"/>
</dbReference>
<keyword evidence="6" id="KW-0413">Isomerase</keyword>
<keyword evidence="7" id="KW-0539">Nucleus</keyword>
<dbReference type="CDD" id="cd02568">
    <property type="entry name" value="PseudoU_synth_PUS1_PUS2"/>
    <property type="match status" value="1"/>
</dbReference>
<reference evidence="12" key="1">
    <citation type="submission" date="2021-09" db="EMBL/GenBank/DDBJ databases">
        <authorList>
            <consortium name="AG Swart"/>
            <person name="Singh M."/>
            <person name="Singh A."/>
            <person name="Seah K."/>
            <person name="Emmerich C."/>
        </authorList>
    </citation>
    <scope>NUCLEOTIDE SEQUENCE</scope>
    <source>
        <strain evidence="12">ATCC30299</strain>
    </source>
</reference>
<evidence type="ECO:0000256" key="10">
    <source>
        <dbReference type="PIRSR" id="PIRSR641708-2"/>
    </source>
</evidence>
<dbReference type="PANTHER" id="PTHR11142:SF4">
    <property type="entry name" value="PSEUDOURIDYLATE SYNTHASE 1 HOMOLOG"/>
    <property type="match status" value="1"/>
</dbReference>
<name>A0AAU9K286_9CILI</name>
<dbReference type="InterPro" id="IPR001406">
    <property type="entry name" value="PsdUridine_synth_TruA"/>
</dbReference>
<dbReference type="Proteomes" id="UP001162131">
    <property type="component" value="Unassembled WGS sequence"/>
</dbReference>
<evidence type="ECO:0000256" key="4">
    <source>
        <dbReference type="ARBA" id="ARBA00022664"/>
    </source>
</evidence>
<comment type="catalytic activity">
    <reaction evidence="8">
        <text>a uridine in tRNA = a pseudouridine in tRNA</text>
        <dbReference type="Rhea" id="RHEA:54572"/>
        <dbReference type="Rhea" id="RHEA-COMP:13339"/>
        <dbReference type="Rhea" id="RHEA-COMP:13934"/>
        <dbReference type="ChEBI" id="CHEBI:65314"/>
        <dbReference type="ChEBI" id="CHEBI:65315"/>
    </reaction>
</comment>
<dbReference type="Gene3D" id="3.30.70.660">
    <property type="entry name" value="Pseudouridine synthase I, catalytic domain, C-terminal subdomain"/>
    <property type="match status" value="1"/>
</dbReference>
<evidence type="ECO:0000256" key="8">
    <source>
        <dbReference type="ARBA" id="ARBA00036943"/>
    </source>
</evidence>
<dbReference type="GO" id="GO:0003723">
    <property type="term" value="F:RNA binding"/>
    <property type="evidence" value="ECO:0007669"/>
    <property type="project" value="InterPro"/>
</dbReference>
<accession>A0AAU9K286</accession>